<evidence type="ECO:0000313" key="3">
    <source>
        <dbReference type="Proteomes" id="UP000593572"/>
    </source>
</evidence>
<evidence type="ECO:0000256" key="1">
    <source>
        <dbReference type="SAM" id="MobiDB-lite"/>
    </source>
</evidence>
<protein>
    <recommendedName>
        <fullName evidence="4">CBM20 domain-containing protein</fullName>
    </recommendedName>
</protein>
<comment type="caution">
    <text evidence="2">The sequence shown here is derived from an EMBL/GenBank/DDBJ whole genome shotgun (WGS) entry which is preliminary data.</text>
</comment>
<reference evidence="2 3" key="1">
    <citation type="journal article" date="2019" name="Genome Biol. Evol.">
        <title>Insights into the evolution of the New World diploid cottons (Gossypium, subgenus Houzingenia) based on genome sequencing.</title>
        <authorList>
            <person name="Grover C.E."/>
            <person name="Arick M.A. 2nd"/>
            <person name="Thrash A."/>
            <person name="Conover J.L."/>
            <person name="Sanders W.S."/>
            <person name="Peterson D.G."/>
            <person name="Frelichowski J.E."/>
            <person name="Scheffler J.A."/>
            <person name="Scheffler B.E."/>
            <person name="Wendel J.F."/>
        </authorList>
    </citation>
    <scope>NUCLEOTIDE SEQUENCE [LARGE SCALE GENOMIC DNA]</scope>
    <source>
        <strain evidence="2">157</strain>
        <tissue evidence="2">Leaf</tissue>
    </source>
</reference>
<evidence type="ECO:0008006" key="4">
    <source>
        <dbReference type="Google" id="ProtNLM"/>
    </source>
</evidence>
<dbReference type="InterPro" id="IPR013784">
    <property type="entry name" value="Carb-bd-like_fold"/>
</dbReference>
<name>A0A7J8M740_9ROSI</name>
<dbReference type="EMBL" id="JABEZX010000007">
    <property type="protein sequence ID" value="MBA0560474.1"/>
    <property type="molecule type" value="Genomic_DNA"/>
</dbReference>
<dbReference type="SUPFAM" id="SSF49452">
    <property type="entry name" value="Starch-binding domain-like"/>
    <property type="match status" value="1"/>
</dbReference>
<proteinExistence type="predicted"/>
<gene>
    <name evidence="2" type="ORF">Golob_017368</name>
</gene>
<evidence type="ECO:0000313" key="2">
    <source>
        <dbReference type="EMBL" id="MBA0560474.1"/>
    </source>
</evidence>
<accession>A0A7J8M740</accession>
<dbReference type="Proteomes" id="UP000593572">
    <property type="component" value="Unassembled WGS sequence"/>
</dbReference>
<organism evidence="2 3">
    <name type="scientific">Gossypium lobatum</name>
    <dbReference type="NCBI Taxonomy" id="34289"/>
    <lineage>
        <taxon>Eukaryota</taxon>
        <taxon>Viridiplantae</taxon>
        <taxon>Streptophyta</taxon>
        <taxon>Embryophyta</taxon>
        <taxon>Tracheophyta</taxon>
        <taxon>Spermatophyta</taxon>
        <taxon>Magnoliopsida</taxon>
        <taxon>eudicotyledons</taxon>
        <taxon>Gunneridae</taxon>
        <taxon>Pentapetalae</taxon>
        <taxon>rosids</taxon>
        <taxon>malvids</taxon>
        <taxon>Malvales</taxon>
        <taxon>Malvaceae</taxon>
        <taxon>Malvoideae</taxon>
        <taxon>Gossypium</taxon>
    </lineage>
</organism>
<keyword evidence="3" id="KW-1185">Reference proteome</keyword>
<dbReference type="AlphaFoldDB" id="A0A7J8M740"/>
<dbReference type="GO" id="GO:0030246">
    <property type="term" value="F:carbohydrate binding"/>
    <property type="evidence" value="ECO:0007669"/>
    <property type="project" value="InterPro"/>
</dbReference>
<sequence length="149" mass="16640">MLGSWDPESSIPLTWSEGHVWAVELNLCLVYIHSETNHREILWQPGHDWIFKSLGTENMIVVCEDWEATDYQKVLEEEPLFLDSENLTPSKEELVSDMNLVLDISSSTSLGKEPLQALSKELATGNGAPSLEKPLAVVAENPSYPTKDS</sequence>
<feature type="region of interest" description="Disordered" evidence="1">
    <location>
        <begin position="126"/>
        <end position="149"/>
    </location>
</feature>